<evidence type="ECO:0000313" key="2">
    <source>
        <dbReference type="Proteomes" id="UP000001054"/>
    </source>
</evidence>
<reference evidence="2" key="1">
    <citation type="journal article" date="2004" name="J. Bacteriol.">
        <title>An evolutionary hot spot: the pNGR234b replicon of Rhizobium sp. strain NGR234.</title>
        <authorList>
            <person name="Streit W.R."/>
            <person name="Schmitz R.A."/>
            <person name="Perret X."/>
            <person name="Staehelin C."/>
            <person name="Deakin W.J."/>
            <person name="Raasch C."/>
            <person name="Liesegang H."/>
            <person name="Broughton W.J."/>
        </authorList>
    </citation>
    <scope>NUCLEOTIDE SEQUENCE [LARGE SCALE GENOMIC DNA]</scope>
    <source>
        <strain evidence="2">NBRC 101917 / NGR234</strain>
    </source>
</reference>
<sequence>MVLGNRAASRQAVPIGRLRAIGRRVLNFEGSDLERLFPLGRSVRQTSPRPEYRLTCLETTASLSYFVLGAAIDSPGVGVFVVTQHAKTVRPGEQIARLRIPGKLRMPIGNFVLSAAGEMLDLDAAILTRPGDDSDQRRL</sequence>
<dbReference type="OrthoDB" id="9157650at2"/>
<name>C3KQT8_SINFN</name>
<dbReference type="KEGG" id="rhi:NGR_b09930"/>
<dbReference type="AlphaFoldDB" id="C3KQT8"/>
<dbReference type="Proteomes" id="UP000001054">
    <property type="component" value="Plasmid pNGR234b"/>
</dbReference>
<evidence type="ECO:0000313" key="1">
    <source>
        <dbReference type="EMBL" id="ACP22446.1"/>
    </source>
</evidence>
<gene>
    <name evidence="1" type="ordered locus">NGR_b09930</name>
</gene>
<protein>
    <submittedName>
        <fullName evidence="1">Uncharacterized protein</fullName>
    </submittedName>
</protein>
<proteinExistence type="predicted"/>
<organism evidence="1 2">
    <name type="scientific">Sinorhizobium fredii (strain NBRC 101917 / NGR234)</name>
    <dbReference type="NCBI Taxonomy" id="394"/>
    <lineage>
        <taxon>Bacteria</taxon>
        <taxon>Pseudomonadati</taxon>
        <taxon>Pseudomonadota</taxon>
        <taxon>Alphaproteobacteria</taxon>
        <taxon>Hyphomicrobiales</taxon>
        <taxon>Rhizobiaceae</taxon>
        <taxon>Sinorhizobium/Ensifer group</taxon>
        <taxon>Sinorhizobium</taxon>
    </lineage>
</organism>
<reference evidence="1 2" key="2">
    <citation type="journal article" date="2009" name="Appl. Environ. Microbiol.">
        <title>Rhizobium sp. strain NGR234 possesses a remarkable number of secretion systems.</title>
        <authorList>
            <person name="Schmeisser C."/>
            <person name="Liesegang H."/>
            <person name="Krysciak D."/>
            <person name="Bakkou N."/>
            <person name="Le Quere A."/>
            <person name="Wollherr A."/>
            <person name="Heinemeyer I."/>
            <person name="Morgenstern B."/>
            <person name="Pommerening-Roeser A."/>
            <person name="Flores M."/>
            <person name="Palacios R."/>
            <person name="Brenner S."/>
            <person name="Gottschalk G."/>
            <person name="Schmitz R.A."/>
            <person name="Broughton W.J."/>
            <person name="Perret X."/>
            <person name="Strittmatter A.W."/>
            <person name="Streit W.R."/>
        </authorList>
    </citation>
    <scope>NUCLEOTIDE SEQUENCE [LARGE SCALE GENOMIC DNA]</scope>
    <source>
        <strain evidence="2">NBRC 101917 / NGR234</strain>
    </source>
</reference>
<keyword evidence="1" id="KW-0614">Plasmid</keyword>
<keyword evidence="2" id="KW-1185">Reference proteome</keyword>
<geneLocation type="plasmid" evidence="2">
    <name>sym pNGR234b</name>
</geneLocation>
<dbReference type="HOGENOM" id="CLU_1843524_0_0_5"/>
<dbReference type="EMBL" id="CP000874">
    <property type="protein sequence ID" value="ACP22446.1"/>
    <property type="molecule type" value="Genomic_DNA"/>
</dbReference>
<accession>C3KQT8</accession>